<evidence type="ECO:0000259" key="2">
    <source>
        <dbReference type="Pfam" id="PF07883"/>
    </source>
</evidence>
<dbReference type="PANTHER" id="PTHR36156">
    <property type="entry name" value="SLR2101 PROTEIN"/>
    <property type="match status" value="1"/>
</dbReference>
<feature type="domain" description="Cupin type-2" evidence="2">
    <location>
        <begin position="104"/>
        <end position="168"/>
    </location>
</feature>
<dbReference type="InterPro" id="IPR013096">
    <property type="entry name" value="Cupin_2"/>
</dbReference>
<keyword evidence="4" id="KW-1185">Reference proteome</keyword>
<dbReference type="InterPro" id="IPR047142">
    <property type="entry name" value="OryJ/VirC-like"/>
</dbReference>
<accession>A0AAN7B220</accession>
<reference evidence="3" key="1">
    <citation type="journal article" date="2023" name="Mol. Phylogenet. Evol.">
        <title>Genome-scale phylogeny and comparative genomics of the fungal order Sordariales.</title>
        <authorList>
            <person name="Hensen N."/>
            <person name="Bonometti L."/>
            <person name="Westerberg I."/>
            <person name="Brannstrom I.O."/>
            <person name="Guillou S."/>
            <person name="Cros-Aarteil S."/>
            <person name="Calhoun S."/>
            <person name="Haridas S."/>
            <person name="Kuo A."/>
            <person name="Mondo S."/>
            <person name="Pangilinan J."/>
            <person name="Riley R."/>
            <person name="LaButti K."/>
            <person name="Andreopoulos B."/>
            <person name="Lipzen A."/>
            <person name="Chen C."/>
            <person name="Yan M."/>
            <person name="Daum C."/>
            <person name="Ng V."/>
            <person name="Clum A."/>
            <person name="Steindorff A."/>
            <person name="Ohm R.A."/>
            <person name="Martin F."/>
            <person name="Silar P."/>
            <person name="Natvig D.O."/>
            <person name="Lalanne C."/>
            <person name="Gautier V."/>
            <person name="Ament-Velasquez S.L."/>
            <person name="Kruys A."/>
            <person name="Hutchinson M.I."/>
            <person name="Powell A.J."/>
            <person name="Barry K."/>
            <person name="Miller A.N."/>
            <person name="Grigoriev I.V."/>
            <person name="Debuchy R."/>
            <person name="Gladieux P."/>
            <person name="Hiltunen Thoren M."/>
            <person name="Johannesson H."/>
        </authorList>
    </citation>
    <scope>NUCLEOTIDE SEQUENCE</scope>
    <source>
        <strain evidence="3">PSN293</strain>
    </source>
</reference>
<comment type="caution">
    <text evidence="3">The sequence shown here is derived from an EMBL/GenBank/DDBJ whole genome shotgun (WGS) entry which is preliminary data.</text>
</comment>
<reference evidence="3" key="2">
    <citation type="submission" date="2023-05" db="EMBL/GenBank/DDBJ databases">
        <authorList>
            <consortium name="Lawrence Berkeley National Laboratory"/>
            <person name="Steindorff A."/>
            <person name="Hensen N."/>
            <person name="Bonometti L."/>
            <person name="Westerberg I."/>
            <person name="Brannstrom I.O."/>
            <person name="Guillou S."/>
            <person name="Cros-Aarteil S."/>
            <person name="Calhoun S."/>
            <person name="Haridas S."/>
            <person name="Kuo A."/>
            <person name="Mondo S."/>
            <person name="Pangilinan J."/>
            <person name="Riley R."/>
            <person name="Labutti K."/>
            <person name="Andreopoulos B."/>
            <person name="Lipzen A."/>
            <person name="Chen C."/>
            <person name="Yanf M."/>
            <person name="Daum C."/>
            <person name="Ng V."/>
            <person name="Clum A."/>
            <person name="Ohm R."/>
            <person name="Martin F."/>
            <person name="Silar P."/>
            <person name="Natvig D."/>
            <person name="Lalanne C."/>
            <person name="Gautier V."/>
            <person name="Ament-Velasquez S.L."/>
            <person name="Kruys A."/>
            <person name="Hutchinson M.I."/>
            <person name="Powell A.J."/>
            <person name="Barry K."/>
            <person name="Miller A.N."/>
            <person name="Grigoriev I.V."/>
            <person name="Debuchy R."/>
            <person name="Gladieux P."/>
            <person name="Thoren M.H."/>
            <person name="Johannesson H."/>
        </authorList>
    </citation>
    <scope>NUCLEOTIDE SEQUENCE</scope>
    <source>
        <strain evidence="3">PSN293</strain>
    </source>
</reference>
<evidence type="ECO:0000256" key="1">
    <source>
        <dbReference type="SAM" id="MobiDB-lite"/>
    </source>
</evidence>
<organism evidence="3 4">
    <name type="scientific">Rhypophila decipiens</name>
    <dbReference type="NCBI Taxonomy" id="261697"/>
    <lineage>
        <taxon>Eukaryota</taxon>
        <taxon>Fungi</taxon>
        <taxon>Dikarya</taxon>
        <taxon>Ascomycota</taxon>
        <taxon>Pezizomycotina</taxon>
        <taxon>Sordariomycetes</taxon>
        <taxon>Sordariomycetidae</taxon>
        <taxon>Sordariales</taxon>
        <taxon>Naviculisporaceae</taxon>
        <taxon>Rhypophila</taxon>
    </lineage>
</organism>
<dbReference type="Gene3D" id="2.60.120.10">
    <property type="entry name" value="Jelly Rolls"/>
    <property type="match status" value="1"/>
</dbReference>
<proteinExistence type="predicted"/>
<gene>
    <name evidence="3" type="ORF">QBC37DRAFT_297505</name>
</gene>
<protein>
    <submittedName>
        <fullName evidence="3">Oxalate oxidase GF-3.8</fullName>
    </submittedName>
</protein>
<sequence>MPSTENPEPPKISSPLGAPRRHTTTHSTSTGQAVFFPSTQAFPVEVPAYGSIGMVVFDAYQTFTTPPNMTSESDIQAIAANANRTAPNPGVWFPKPGESLVRYCDWAPGATLEFHRTETIDFGVVMQGEMDMILESGESRRLKVGDVLVQRGTLHRWKNPSDTEWARLVFFLIGTEPVVVNGEEKKEVLPWNG</sequence>
<dbReference type="CDD" id="cd02231">
    <property type="entry name" value="cupin_BLL6423-like"/>
    <property type="match status" value="1"/>
</dbReference>
<name>A0AAN7B220_9PEZI</name>
<dbReference type="InterPro" id="IPR011051">
    <property type="entry name" value="RmlC_Cupin_sf"/>
</dbReference>
<dbReference type="Proteomes" id="UP001301769">
    <property type="component" value="Unassembled WGS sequence"/>
</dbReference>
<dbReference type="PANTHER" id="PTHR36156:SF2">
    <property type="entry name" value="CUPIN TYPE-2 DOMAIN-CONTAINING PROTEIN"/>
    <property type="match status" value="1"/>
</dbReference>
<dbReference type="InterPro" id="IPR014710">
    <property type="entry name" value="RmlC-like_jellyroll"/>
</dbReference>
<dbReference type="SUPFAM" id="SSF51182">
    <property type="entry name" value="RmlC-like cupins"/>
    <property type="match status" value="1"/>
</dbReference>
<evidence type="ECO:0000313" key="4">
    <source>
        <dbReference type="Proteomes" id="UP001301769"/>
    </source>
</evidence>
<dbReference type="EMBL" id="MU858262">
    <property type="protein sequence ID" value="KAK4208028.1"/>
    <property type="molecule type" value="Genomic_DNA"/>
</dbReference>
<dbReference type="AlphaFoldDB" id="A0AAN7B220"/>
<evidence type="ECO:0000313" key="3">
    <source>
        <dbReference type="EMBL" id="KAK4208028.1"/>
    </source>
</evidence>
<dbReference type="Pfam" id="PF07883">
    <property type="entry name" value="Cupin_2"/>
    <property type="match status" value="1"/>
</dbReference>
<feature type="region of interest" description="Disordered" evidence="1">
    <location>
        <begin position="1"/>
        <end position="32"/>
    </location>
</feature>